<protein>
    <recommendedName>
        <fullName evidence="7">Carboxypeptidase</fullName>
        <ecNumber evidence="7">3.4.16.-</ecNumber>
    </recommendedName>
</protein>
<dbReference type="EMBL" id="JACEEZ010022822">
    <property type="protein sequence ID" value="KAG0711955.1"/>
    <property type="molecule type" value="Genomic_DNA"/>
</dbReference>
<evidence type="ECO:0000256" key="5">
    <source>
        <dbReference type="ARBA" id="ARBA00022801"/>
    </source>
</evidence>
<keyword evidence="2 7" id="KW-0121">Carboxypeptidase</keyword>
<dbReference type="PROSITE" id="PS00131">
    <property type="entry name" value="CARBOXYPEPT_SER_SER"/>
    <property type="match status" value="1"/>
</dbReference>
<evidence type="ECO:0000256" key="7">
    <source>
        <dbReference type="RuleBase" id="RU361156"/>
    </source>
</evidence>
<evidence type="ECO:0000256" key="1">
    <source>
        <dbReference type="ARBA" id="ARBA00009431"/>
    </source>
</evidence>
<comment type="caution">
    <text evidence="9">The sequence shown here is derived from an EMBL/GenBank/DDBJ whole genome shotgun (WGS) entry which is preliminary data.</text>
</comment>
<dbReference type="InterPro" id="IPR001563">
    <property type="entry name" value="Peptidase_S10"/>
</dbReference>
<reference evidence="9" key="1">
    <citation type="submission" date="2020-07" db="EMBL/GenBank/DDBJ databases">
        <title>The High-quality genome of the commercially important snow crab, Chionoecetes opilio.</title>
        <authorList>
            <person name="Jeong J.-H."/>
            <person name="Ryu S."/>
        </authorList>
    </citation>
    <scope>NUCLEOTIDE SEQUENCE</scope>
    <source>
        <strain evidence="9">MADBK_172401_WGS</strain>
        <tissue evidence="9">Digestive gland</tissue>
    </source>
</reference>
<dbReference type="Pfam" id="PF00450">
    <property type="entry name" value="Peptidase_S10"/>
    <property type="match status" value="1"/>
</dbReference>
<evidence type="ECO:0000313" key="10">
    <source>
        <dbReference type="Proteomes" id="UP000770661"/>
    </source>
</evidence>
<keyword evidence="10" id="KW-1185">Reference proteome</keyword>
<dbReference type="InterPro" id="IPR029058">
    <property type="entry name" value="AB_hydrolase_fold"/>
</dbReference>
<evidence type="ECO:0000256" key="3">
    <source>
        <dbReference type="ARBA" id="ARBA00022670"/>
    </source>
</evidence>
<accession>A0A8J4XQR7</accession>
<dbReference type="EC" id="3.4.16.-" evidence="7"/>
<dbReference type="GO" id="GO:0004185">
    <property type="term" value="F:serine-type carboxypeptidase activity"/>
    <property type="evidence" value="ECO:0007669"/>
    <property type="project" value="UniProtKB-UniRule"/>
</dbReference>
<dbReference type="OrthoDB" id="443318at2759"/>
<evidence type="ECO:0000256" key="6">
    <source>
        <dbReference type="ARBA" id="ARBA00023180"/>
    </source>
</evidence>
<organism evidence="9 10">
    <name type="scientific">Chionoecetes opilio</name>
    <name type="common">Atlantic snow crab</name>
    <name type="synonym">Cancer opilio</name>
    <dbReference type="NCBI Taxonomy" id="41210"/>
    <lineage>
        <taxon>Eukaryota</taxon>
        <taxon>Metazoa</taxon>
        <taxon>Ecdysozoa</taxon>
        <taxon>Arthropoda</taxon>
        <taxon>Crustacea</taxon>
        <taxon>Multicrustacea</taxon>
        <taxon>Malacostraca</taxon>
        <taxon>Eumalacostraca</taxon>
        <taxon>Eucarida</taxon>
        <taxon>Decapoda</taxon>
        <taxon>Pleocyemata</taxon>
        <taxon>Brachyura</taxon>
        <taxon>Eubrachyura</taxon>
        <taxon>Majoidea</taxon>
        <taxon>Majidae</taxon>
        <taxon>Chionoecetes</taxon>
    </lineage>
</organism>
<dbReference type="PANTHER" id="PTHR11802">
    <property type="entry name" value="SERINE PROTEASE FAMILY S10 SERINE CARBOXYPEPTIDASE"/>
    <property type="match status" value="1"/>
</dbReference>
<feature type="region of interest" description="Disordered" evidence="8">
    <location>
        <begin position="1"/>
        <end position="21"/>
    </location>
</feature>
<keyword evidence="4" id="KW-0732">Signal</keyword>
<dbReference type="Proteomes" id="UP000770661">
    <property type="component" value="Unassembled WGS sequence"/>
</dbReference>
<sequence length="360" mass="38617">MPGAAGGRGPVRARGCRREGSGTCQGLREGPGTCQGLQEGGARYVPGAAGGRGPVPEFETVPLYIFTESYGGKMGARFAQALSKAVQQKKVRCQLAGVVLGDSWVSPVDAVGSWGPYLYATSLVDSAGQAAIDNKTAEVAAAVKAGKMADSTKLWGESEELIERVTNGVNFYNILKTTDKGNASSNHVVTAEGDHCFKSPELEHLYHQYVGQFSANLNTLMNGPIRDKLKVIPANITWGGQSKQVFEALSEDFMTPAVKNVETLLNTTSLKVVVYNGQLDLIVSTPGAQKWVEHMHWAGTKQWVASSRKPMVGADGATVAFSKSFKNFTFYWIMHAGHMAPIDAGDVAMRVMREIVGTKK</sequence>
<evidence type="ECO:0000256" key="8">
    <source>
        <dbReference type="SAM" id="MobiDB-lite"/>
    </source>
</evidence>
<dbReference type="PANTHER" id="PTHR11802:SF3">
    <property type="entry name" value="RETINOID-INDUCIBLE SERINE CARBOXYPEPTIDASE"/>
    <property type="match status" value="1"/>
</dbReference>
<keyword evidence="3 7" id="KW-0645">Protease</keyword>
<dbReference type="Gene3D" id="3.40.50.1820">
    <property type="entry name" value="alpha/beta hydrolase"/>
    <property type="match status" value="1"/>
</dbReference>
<name>A0A8J4XQR7_CHIOP</name>
<dbReference type="SUPFAM" id="SSF53474">
    <property type="entry name" value="alpha/beta-Hydrolases"/>
    <property type="match status" value="1"/>
</dbReference>
<evidence type="ECO:0000256" key="2">
    <source>
        <dbReference type="ARBA" id="ARBA00022645"/>
    </source>
</evidence>
<comment type="similarity">
    <text evidence="1 7">Belongs to the peptidase S10 family.</text>
</comment>
<dbReference type="InterPro" id="IPR018202">
    <property type="entry name" value="Ser_caboxypep_ser_AS"/>
</dbReference>
<proteinExistence type="inferred from homology"/>
<evidence type="ECO:0000313" key="9">
    <source>
        <dbReference type="EMBL" id="KAG0711955.1"/>
    </source>
</evidence>
<dbReference type="GO" id="GO:0006508">
    <property type="term" value="P:proteolysis"/>
    <property type="evidence" value="ECO:0007669"/>
    <property type="project" value="UniProtKB-KW"/>
</dbReference>
<keyword evidence="6" id="KW-0325">Glycoprotein</keyword>
<gene>
    <name evidence="9" type="primary">Scpep1_0</name>
    <name evidence="9" type="ORF">GWK47_019426</name>
</gene>
<evidence type="ECO:0000256" key="4">
    <source>
        <dbReference type="ARBA" id="ARBA00022729"/>
    </source>
</evidence>
<keyword evidence="5 7" id="KW-0378">Hydrolase</keyword>
<dbReference type="AlphaFoldDB" id="A0A8J4XQR7"/>